<comment type="similarity">
    <text evidence="2">Belongs to the BA14k family.</text>
</comment>
<keyword evidence="7" id="KW-0472">Membrane</keyword>
<dbReference type="GO" id="GO:0030246">
    <property type="term" value="F:carbohydrate binding"/>
    <property type="evidence" value="ECO:0007669"/>
    <property type="project" value="UniProtKB-KW"/>
</dbReference>
<dbReference type="HOGENOM" id="CLU_1640476_0_0_5"/>
<evidence type="ECO:0000256" key="1">
    <source>
        <dbReference type="ARBA" id="ARBA00004167"/>
    </source>
</evidence>
<keyword evidence="7" id="KW-0812">Transmembrane</keyword>
<keyword evidence="7" id="KW-1133">Transmembrane helix</keyword>
<evidence type="ECO:0000256" key="7">
    <source>
        <dbReference type="SAM" id="Phobius"/>
    </source>
</evidence>
<comment type="subcellular location">
    <subcellularLocation>
        <location evidence="1">Membrane</location>
        <topology evidence="1">Single-pass membrane protein</topology>
    </subcellularLocation>
</comment>
<dbReference type="Proteomes" id="UP000011729">
    <property type="component" value="Chromosome"/>
</dbReference>
<dbReference type="AlphaFoldDB" id="M1P0G3"/>
<dbReference type="Pfam" id="PF07886">
    <property type="entry name" value="BA14K"/>
    <property type="match status" value="1"/>
</dbReference>
<keyword evidence="9" id="KW-1185">Reference proteome</keyword>
<dbReference type="eggNOG" id="ENOG5033457">
    <property type="taxonomic scope" value="Bacteria"/>
</dbReference>
<protein>
    <recommendedName>
        <fullName evidence="3">Lectin-like protein BA14k</fullName>
    </recommendedName>
</protein>
<sequence>MRMIRNLCYSLVIMTFGVFFIITTNIAGSIQKSSVEVEMIPQTLVQESLVPLVFTGRKELNGFKGYYNYRRGYRRYSDGWWYPETAFTEVARLDIKRPSLEATLALKKPDATPSLGKREPWMLKEHINSCIARYRSYNQNDNSYQPFHGPRRQCFSRVFPG</sequence>
<evidence type="ECO:0000256" key="3">
    <source>
        <dbReference type="ARBA" id="ARBA00020552"/>
    </source>
</evidence>
<evidence type="ECO:0000313" key="9">
    <source>
        <dbReference type="Proteomes" id="UP000011729"/>
    </source>
</evidence>
<evidence type="ECO:0000256" key="6">
    <source>
        <dbReference type="ARBA" id="ARBA00025321"/>
    </source>
</evidence>
<evidence type="ECO:0000256" key="5">
    <source>
        <dbReference type="ARBA" id="ARBA00022734"/>
    </source>
</evidence>
<gene>
    <name evidence="8" type="ordered locus">BAnh1_12700</name>
</gene>
<proteinExistence type="inferred from homology"/>
<feature type="transmembrane region" description="Helical" evidence="7">
    <location>
        <begin position="7"/>
        <end position="27"/>
    </location>
</feature>
<comment type="function">
    <text evidence="6">Has immunoglobulin-binding and hemagglutination properties, and can bind to mannose. Essential for virulence. May be involved in LPS biosynthesis or polysaccharide transport.</text>
</comment>
<keyword evidence="4" id="KW-1003">Cell membrane</keyword>
<reference evidence="8 9" key="1">
    <citation type="journal article" date="2013" name="PLoS Genet.">
        <title>A gene transfer agent and a dynamic repertoire of secretion systems hold the keys to the explosive radiation of the emerging pathogen Bartonella.</title>
        <authorList>
            <person name="Guy L."/>
            <person name="Nystedt B."/>
            <person name="Toft C."/>
            <person name="Zaremba-Niedzwiedzka K."/>
            <person name="Berglund E.C."/>
            <person name="Granberg F."/>
            <person name="Naslund K."/>
            <person name="Eriksson A.S."/>
            <person name="Andersson S.G."/>
        </authorList>
    </citation>
    <scope>NUCLEOTIDE SEQUENCE [LARGE SCALE GENOMIC DNA]</scope>
    <source>
        <strain evidence="8 9">Aust/NH1</strain>
    </source>
</reference>
<dbReference type="STRING" id="1094489.BAnh1_12700"/>
<evidence type="ECO:0000256" key="4">
    <source>
        <dbReference type="ARBA" id="ARBA00022475"/>
    </source>
</evidence>
<evidence type="ECO:0000256" key="2">
    <source>
        <dbReference type="ARBA" id="ARBA00010270"/>
    </source>
</evidence>
<dbReference type="InterPro" id="IPR012413">
    <property type="entry name" value="BA14K"/>
</dbReference>
<name>M1P0G3_BARAA</name>
<keyword evidence="5" id="KW-0430">Lectin</keyword>
<organism evidence="8 9">
    <name type="scientific">Bartonella australis (strain Aust/NH1)</name>
    <dbReference type="NCBI Taxonomy" id="1094489"/>
    <lineage>
        <taxon>Bacteria</taxon>
        <taxon>Pseudomonadati</taxon>
        <taxon>Pseudomonadota</taxon>
        <taxon>Alphaproteobacteria</taxon>
        <taxon>Hyphomicrobiales</taxon>
        <taxon>Bartonellaceae</taxon>
        <taxon>Bartonella</taxon>
    </lineage>
</organism>
<dbReference type="RefSeq" id="WP_015398640.1">
    <property type="nucleotide sequence ID" value="NC_020300.1"/>
</dbReference>
<dbReference type="GO" id="GO:0016020">
    <property type="term" value="C:membrane"/>
    <property type="evidence" value="ECO:0007669"/>
    <property type="project" value="UniProtKB-SubCell"/>
</dbReference>
<dbReference type="OrthoDB" id="8117189at2"/>
<dbReference type="KEGG" id="baus:BAnh1_12700"/>
<dbReference type="PATRIC" id="fig|1094489.3.peg.1548"/>
<dbReference type="EMBL" id="CP003123">
    <property type="protein sequence ID" value="AGF75137.1"/>
    <property type="molecule type" value="Genomic_DNA"/>
</dbReference>
<evidence type="ECO:0000313" key="8">
    <source>
        <dbReference type="EMBL" id="AGF75137.1"/>
    </source>
</evidence>
<accession>M1P0G3</accession>